<feature type="domain" description="Fucosyltransferase C-terminal" evidence="4">
    <location>
        <begin position="15"/>
        <end position="98"/>
    </location>
</feature>
<comment type="similarity">
    <text evidence="1">Belongs to the glycosyltransferase 10 family.</text>
</comment>
<dbReference type="STRING" id="182217.HCW_04430"/>
<dbReference type="KEGG" id="hce:HCW_04430"/>
<proteinExistence type="inferred from homology"/>
<dbReference type="EMBL" id="CP003479">
    <property type="protein sequence ID" value="AFI04155.1"/>
    <property type="molecule type" value="Genomic_DNA"/>
</dbReference>
<dbReference type="AlphaFoldDB" id="I0EMI6"/>
<evidence type="ECO:0000259" key="4">
    <source>
        <dbReference type="Pfam" id="PF00852"/>
    </source>
</evidence>
<dbReference type="Proteomes" id="UP000005010">
    <property type="component" value="Chromosome"/>
</dbReference>
<organism evidence="5 6">
    <name type="scientific">Helicobacter cetorum (strain ATCC BAA-429 / MIT 00-7128)</name>
    <dbReference type="NCBI Taxonomy" id="182217"/>
    <lineage>
        <taxon>Bacteria</taxon>
        <taxon>Pseudomonadati</taxon>
        <taxon>Campylobacterota</taxon>
        <taxon>Epsilonproteobacteria</taxon>
        <taxon>Campylobacterales</taxon>
        <taxon>Helicobacteraceae</taxon>
        <taxon>Helicobacter</taxon>
    </lineage>
</organism>
<keyword evidence="6" id="KW-1185">Reference proteome</keyword>
<dbReference type="PANTHER" id="PTHR11929">
    <property type="entry name" value="ALPHA- 1,3 -FUCOSYLTRANSFERASE"/>
    <property type="match status" value="1"/>
</dbReference>
<evidence type="ECO:0000256" key="1">
    <source>
        <dbReference type="ARBA" id="ARBA00008919"/>
    </source>
</evidence>
<gene>
    <name evidence="5" type="ordered locus">HCW_04430</name>
</gene>
<dbReference type="PANTHER" id="PTHR11929:SF194">
    <property type="entry name" value="ALPHA-(1,3)-FUCOSYLTRANSFERASE 10"/>
    <property type="match status" value="1"/>
</dbReference>
<evidence type="ECO:0000256" key="2">
    <source>
        <dbReference type="ARBA" id="ARBA00022676"/>
    </source>
</evidence>
<evidence type="ECO:0000313" key="6">
    <source>
        <dbReference type="Proteomes" id="UP000005010"/>
    </source>
</evidence>
<dbReference type="PATRIC" id="fig|182217.3.peg.947"/>
<name>I0EMI6_HELC0</name>
<dbReference type="GO" id="GO:0016020">
    <property type="term" value="C:membrane"/>
    <property type="evidence" value="ECO:0007669"/>
    <property type="project" value="InterPro"/>
</dbReference>
<dbReference type="SUPFAM" id="SSF53756">
    <property type="entry name" value="UDP-Glycosyltransferase/glycogen phosphorylase"/>
    <property type="match status" value="1"/>
</dbReference>
<evidence type="ECO:0000313" key="5">
    <source>
        <dbReference type="EMBL" id="AFI04155.1"/>
    </source>
</evidence>
<dbReference type="InterPro" id="IPR001503">
    <property type="entry name" value="Glyco_trans_10"/>
</dbReference>
<protein>
    <submittedName>
        <fullName evidence="5">Fucosyltransferase</fullName>
    </submittedName>
</protein>
<dbReference type="GO" id="GO:0008417">
    <property type="term" value="F:fucosyltransferase activity"/>
    <property type="evidence" value="ECO:0007669"/>
    <property type="project" value="InterPro"/>
</dbReference>
<sequence length="182" mass="21481">MRGGGVNNTLGYRVKNKLEFLSQYKFNLCFENAKGYGYVTEKIMDAYFSHTIPIYWGSPSVAKEFNPKSFVNVHDFKDFDEAIDYVRYLHTHENAYLDMLYANPLNSVNGKPCFYQNLSLKKIAHFFKTMIESDEIYHNNPFILQRDLYEPLLFAETKSYKIFHKIYEKALPLIRILKSLKK</sequence>
<dbReference type="HOGENOM" id="CLU_127031_0_0_7"/>
<keyword evidence="3 5" id="KW-0808">Transferase</keyword>
<dbReference type="eggNOG" id="ENOG50339ZY">
    <property type="taxonomic scope" value="Bacteria"/>
</dbReference>
<keyword evidence="2 5" id="KW-0328">Glycosyltransferase</keyword>
<reference evidence="6" key="1">
    <citation type="submission" date="2012-04" db="EMBL/GenBank/DDBJ databases">
        <title>Complete genome sequence of Helicobacter cetorum strain MIT 00-7128.</title>
        <authorList>
            <person name="Kersulyte D."/>
            <person name="Berg D.E."/>
        </authorList>
    </citation>
    <scope>NUCLEOTIDE SEQUENCE [LARGE SCALE GENOMIC DNA]</scope>
    <source>
        <strain evidence="6">MIT 00-7128</strain>
    </source>
</reference>
<accession>I0EMI6</accession>
<dbReference type="InterPro" id="IPR055270">
    <property type="entry name" value="Glyco_tran_10_C"/>
</dbReference>
<dbReference type="InterPro" id="IPR038577">
    <property type="entry name" value="GT10-like_C_sf"/>
</dbReference>
<evidence type="ECO:0000256" key="3">
    <source>
        <dbReference type="ARBA" id="ARBA00022679"/>
    </source>
</evidence>
<dbReference type="Gene3D" id="3.40.50.11660">
    <property type="entry name" value="Glycosyl transferase family 10, C-terminal domain"/>
    <property type="match status" value="1"/>
</dbReference>
<dbReference type="Pfam" id="PF00852">
    <property type="entry name" value="Glyco_transf_10"/>
    <property type="match status" value="1"/>
</dbReference>